<protein>
    <submittedName>
        <fullName evidence="2">Uncharacterized protein</fullName>
    </submittedName>
</protein>
<gene>
    <name evidence="2" type="ORF">NA56DRAFT_647476</name>
</gene>
<proteinExistence type="predicted"/>
<accession>A0A2J6PYC0</accession>
<keyword evidence="3" id="KW-1185">Reference proteome</keyword>
<dbReference type="EMBL" id="KZ613491">
    <property type="protein sequence ID" value="PMD19023.1"/>
    <property type="molecule type" value="Genomic_DNA"/>
</dbReference>
<feature type="region of interest" description="Disordered" evidence="1">
    <location>
        <begin position="101"/>
        <end position="131"/>
    </location>
</feature>
<evidence type="ECO:0000313" key="2">
    <source>
        <dbReference type="EMBL" id="PMD19023.1"/>
    </source>
</evidence>
<feature type="compositionally biased region" description="Low complexity" evidence="1">
    <location>
        <begin position="23"/>
        <end position="42"/>
    </location>
</feature>
<feature type="region of interest" description="Disordered" evidence="1">
    <location>
        <begin position="1"/>
        <end position="42"/>
    </location>
</feature>
<sequence length="690" mass="77686">MASGIWKVEEEEDVKPCIRTVASSSTSNSSSSNSSSSLSMSNAQRQLSSGLCSFSFPSSLRFSASASTGTTVQNGNLDPNSAPKNQAVKLEDQYPVQAAMEATSNQKMSRKRSHSTHAEDSQPTVDPPPAKKVNAFATMMAASKQQEEWTPAPAESRRGTHIFEQILANVEAGGRLGHMPESQRAYFLFRSVENSIQNQVMPNISRMGPTQDKLDALHTLIEIATAIASTRQKVASDMVSVWKVHKFLIDEMFNVVHFMSNLDIRRVISEKAFLDKVKQLRQQPRIAWEGDTWNGLDDLLRVFKDPGPVDFRKIYRTINFKMDGYDRGKSLKWVMRIVENDILGYLTGETCLETRYNAMNAMVDIAIVVNSLHSGYGDWSEEPKLFNEALSAALLKIGKLLDVSEIDRILAKEDMALSTLYQDLQALLDKDLLNMRKLSFTEEMSLESTTCDLLHAYIIEKEVCKNSEYCNDGLIAKMMLLRLRSHTRDPHYDSSWEYLDDTIALFLAPSIPLKFDHHLRKIDKTVTTIGFLRYGMVCSTEFRHDFEHTITRVLVRASGRACWETKLNALKAMAQIGLQILELLSPTRPQWQNEIFSDHLSEDMLTDAMLAICHSLAKADDVGRLMGDEDLMRDLEEMDIRRSTMPEVMVGLDGVLSLIRDPDSLDPRASKRAKVKAFSKTTRVIDLTNG</sequence>
<reference evidence="2 3" key="1">
    <citation type="submission" date="2016-05" db="EMBL/GenBank/DDBJ databases">
        <title>A degradative enzymes factory behind the ericoid mycorrhizal symbiosis.</title>
        <authorList>
            <consortium name="DOE Joint Genome Institute"/>
            <person name="Martino E."/>
            <person name="Morin E."/>
            <person name="Grelet G."/>
            <person name="Kuo A."/>
            <person name="Kohler A."/>
            <person name="Daghino S."/>
            <person name="Barry K."/>
            <person name="Choi C."/>
            <person name="Cichocki N."/>
            <person name="Clum A."/>
            <person name="Copeland A."/>
            <person name="Hainaut M."/>
            <person name="Haridas S."/>
            <person name="Labutti K."/>
            <person name="Lindquist E."/>
            <person name="Lipzen A."/>
            <person name="Khouja H.-R."/>
            <person name="Murat C."/>
            <person name="Ohm R."/>
            <person name="Olson A."/>
            <person name="Spatafora J."/>
            <person name="Veneault-Fourrey C."/>
            <person name="Henrissat B."/>
            <person name="Grigoriev I."/>
            <person name="Martin F."/>
            <person name="Perotto S."/>
        </authorList>
    </citation>
    <scope>NUCLEOTIDE SEQUENCE [LARGE SCALE GENOMIC DNA]</scope>
    <source>
        <strain evidence="2 3">UAMH 7357</strain>
    </source>
</reference>
<evidence type="ECO:0000313" key="3">
    <source>
        <dbReference type="Proteomes" id="UP000235672"/>
    </source>
</evidence>
<evidence type="ECO:0000256" key="1">
    <source>
        <dbReference type="SAM" id="MobiDB-lite"/>
    </source>
</evidence>
<feature type="region of interest" description="Disordered" evidence="1">
    <location>
        <begin position="64"/>
        <end position="84"/>
    </location>
</feature>
<dbReference type="Proteomes" id="UP000235672">
    <property type="component" value="Unassembled WGS sequence"/>
</dbReference>
<dbReference type="OrthoDB" id="3549860at2759"/>
<dbReference type="AlphaFoldDB" id="A0A2J6PYC0"/>
<organism evidence="2 3">
    <name type="scientific">Hyaloscypha hepaticicola</name>
    <dbReference type="NCBI Taxonomy" id="2082293"/>
    <lineage>
        <taxon>Eukaryota</taxon>
        <taxon>Fungi</taxon>
        <taxon>Dikarya</taxon>
        <taxon>Ascomycota</taxon>
        <taxon>Pezizomycotina</taxon>
        <taxon>Leotiomycetes</taxon>
        <taxon>Helotiales</taxon>
        <taxon>Hyaloscyphaceae</taxon>
        <taxon>Hyaloscypha</taxon>
    </lineage>
</organism>
<name>A0A2J6PYC0_9HELO</name>